<dbReference type="PANTHER" id="PTHR39518:SF2">
    <property type="entry name" value="UPF0215 PROTEIN MJ1150"/>
    <property type="match status" value="1"/>
</dbReference>
<protein>
    <submittedName>
        <fullName evidence="1">Uncharacterized protein</fullName>
    </submittedName>
</protein>
<dbReference type="EMBL" id="CZDF01000172">
    <property type="protein sequence ID" value="CUR34574.1"/>
    <property type="molecule type" value="Genomic_DNA"/>
</dbReference>
<dbReference type="RefSeq" id="WP_072721239.1">
    <property type="nucleotide sequence ID" value="NZ_LN889813.1"/>
</dbReference>
<evidence type="ECO:0000313" key="1">
    <source>
        <dbReference type="EMBL" id="CUR34574.1"/>
    </source>
</evidence>
<keyword evidence="2" id="KW-1185">Reference proteome</keyword>
<accession>A0A1J1LQT7</accession>
<dbReference type="Gene3D" id="3.30.2170.10">
    <property type="entry name" value="archaeoglobus fulgidus dsm 4304 superfamily"/>
    <property type="match status" value="1"/>
</dbReference>
<proteinExistence type="inferred from homology"/>
<dbReference type="STRING" id="671072.PL9214650013"/>
<dbReference type="Proteomes" id="UP000184315">
    <property type="component" value="Unassembled WGS sequence"/>
</dbReference>
<dbReference type="AlphaFoldDB" id="A0A1J1LQT7"/>
<name>A0A1J1LQT7_9CYAN</name>
<dbReference type="PANTHER" id="PTHR39518">
    <property type="entry name" value="UPF0215 PROTEIN MJ1150"/>
    <property type="match status" value="1"/>
</dbReference>
<dbReference type="Pfam" id="PF01949">
    <property type="entry name" value="Endo_dU"/>
    <property type="match status" value="1"/>
</dbReference>
<dbReference type="OrthoDB" id="25804at2"/>
<organism evidence="1 2">
    <name type="scientific">Planktothrix tepida PCC 9214</name>
    <dbReference type="NCBI Taxonomy" id="671072"/>
    <lineage>
        <taxon>Bacteria</taxon>
        <taxon>Bacillati</taxon>
        <taxon>Cyanobacteriota</taxon>
        <taxon>Cyanophyceae</taxon>
        <taxon>Oscillatoriophycideae</taxon>
        <taxon>Oscillatoriales</taxon>
        <taxon>Microcoleaceae</taxon>
        <taxon>Planktothrix</taxon>
    </lineage>
</organism>
<sequence>MQLESLLKLNRVIRVIGFDDAPFQRGIDQTVYIAGVVCGGTRFEGMVWGQVKQDGWDATDQICQLLINKKFLPQLHLVLIDGIGFGGFNLIDLPELADRLQKPCVTVMRHYPNFNKIEQAIYHLSEPEKRLHYLKKAGTIYTYPPFFFQVCGENPDIIGFALSRITDCGNVPEALRLAHLIGAAIIRSQSGSQA</sequence>
<reference evidence="2" key="1">
    <citation type="submission" date="2015-10" db="EMBL/GenBank/DDBJ databases">
        <authorList>
            <person name="Regsiter A."/>
            <person name="william w."/>
        </authorList>
    </citation>
    <scope>NUCLEOTIDE SEQUENCE [LARGE SCALE GENOMIC DNA]</scope>
</reference>
<gene>
    <name evidence="1" type="ORF">PL9214650013</name>
</gene>
<dbReference type="HAMAP" id="MF_00582">
    <property type="entry name" value="UPF0215"/>
    <property type="match status" value="1"/>
</dbReference>
<dbReference type="PIRSF" id="PIRSF006380">
    <property type="entry name" value="UCP006380"/>
    <property type="match status" value="1"/>
</dbReference>
<evidence type="ECO:0000313" key="2">
    <source>
        <dbReference type="Proteomes" id="UP000184315"/>
    </source>
</evidence>
<dbReference type="InterPro" id="IPR002802">
    <property type="entry name" value="Endo_dU"/>
</dbReference>